<accession>A0A127EIJ5</accession>
<dbReference type="PATRIC" id="fig|1502.177.peg.1683"/>
<evidence type="ECO:0000313" key="2">
    <source>
        <dbReference type="Proteomes" id="UP000070260"/>
    </source>
</evidence>
<name>A0A127EIJ5_CLOPF</name>
<dbReference type="RefSeq" id="WP_061428058.1">
    <property type="nucleotide sequence ID" value="NZ_CATNZO010000001.1"/>
</dbReference>
<reference evidence="1 2" key="1">
    <citation type="journal article" date="2016" name="PLoS ONE">
        <title>Plasmid Characterization and Chromosome Analysis of Two netF+ Clostridium perfringens Isolates Associated with Foal and Canine Necrotizing Enteritis.</title>
        <authorList>
            <person name="Mehdizadeh Gohari I."/>
            <person name="Kropinski A.M."/>
            <person name="Weese S.J."/>
            <person name="Parreira V.R."/>
            <person name="Whitehead A.E."/>
            <person name="Boerlin P."/>
            <person name="Prescott J.F."/>
        </authorList>
    </citation>
    <scope>NUCLEOTIDE SEQUENCE [LARGE SCALE GENOMIC DNA]</scope>
    <source>
        <strain evidence="1 2">JP838</strain>
    </source>
</reference>
<sequence>MDLSKIVQENNKEQKEQLNLDALKKKTINEFEKFLKTSEDLCNLSQKKALELKNQIKNDLDKYLTNSGFEKENGTHINKDGSVAFTGSIFYKNGNTEIELIPLESDDELLADYNIIIRPNGIYNSIILKPQEKDSSKLIWKKMIKYKNDCLHIGNYKEFVNKINDIKILNNMINDIKTNNAHYIDTINNFNNIEYRYSLYKDDKEYQTIDEVINAI</sequence>
<dbReference type="AlphaFoldDB" id="A0A127EIJ5"/>
<dbReference type="EMBL" id="CP010994">
    <property type="protein sequence ID" value="AMN35733.1"/>
    <property type="molecule type" value="Genomic_DNA"/>
</dbReference>
<proteinExistence type="predicted"/>
<protein>
    <submittedName>
        <fullName evidence="1">Uncharacterized protein</fullName>
    </submittedName>
</protein>
<gene>
    <name evidence="1" type="ORF">JFP838_08220</name>
</gene>
<dbReference type="Proteomes" id="UP000070260">
    <property type="component" value="Chromosome"/>
</dbReference>
<evidence type="ECO:0000313" key="1">
    <source>
        <dbReference type="EMBL" id="AMN35733.1"/>
    </source>
</evidence>
<organism evidence="1 2">
    <name type="scientific">Clostridium perfringens</name>
    <dbReference type="NCBI Taxonomy" id="1502"/>
    <lineage>
        <taxon>Bacteria</taxon>
        <taxon>Bacillati</taxon>
        <taxon>Bacillota</taxon>
        <taxon>Clostridia</taxon>
        <taxon>Eubacteriales</taxon>
        <taxon>Clostridiaceae</taxon>
        <taxon>Clostridium</taxon>
    </lineage>
</organism>